<dbReference type="PANTHER" id="PTHR47331">
    <property type="entry name" value="PHD-TYPE DOMAIN-CONTAINING PROTEIN"/>
    <property type="match status" value="1"/>
</dbReference>
<keyword evidence="3" id="KW-0695">RNA-directed DNA polymerase</keyword>
<dbReference type="Proteomes" id="UP000271162">
    <property type="component" value="Unassembled WGS sequence"/>
</dbReference>
<reference evidence="6 7" key="2">
    <citation type="submission" date="2018-11" db="EMBL/GenBank/DDBJ databases">
        <authorList>
            <consortium name="Pathogen Informatics"/>
        </authorList>
    </citation>
    <scope>NUCLEOTIDE SEQUENCE [LARGE SCALE GENOMIC DNA]</scope>
</reference>
<evidence type="ECO:0000256" key="2">
    <source>
        <dbReference type="ARBA" id="ARBA00022695"/>
    </source>
</evidence>
<dbReference type="WBParaSite" id="NBR_0001513301-mRNA-1">
    <property type="protein sequence ID" value="NBR_0001513301-mRNA-1"/>
    <property type="gene ID" value="NBR_0001513301"/>
</dbReference>
<dbReference type="GO" id="GO:0006508">
    <property type="term" value="P:proteolysis"/>
    <property type="evidence" value="ECO:0007669"/>
    <property type="project" value="InterPro"/>
</dbReference>
<organism evidence="8">
    <name type="scientific">Nippostrongylus brasiliensis</name>
    <name type="common">Rat hookworm</name>
    <dbReference type="NCBI Taxonomy" id="27835"/>
    <lineage>
        <taxon>Eukaryota</taxon>
        <taxon>Metazoa</taxon>
        <taxon>Ecdysozoa</taxon>
        <taxon>Nematoda</taxon>
        <taxon>Chromadorea</taxon>
        <taxon>Rhabditida</taxon>
        <taxon>Rhabditina</taxon>
        <taxon>Rhabditomorpha</taxon>
        <taxon>Strongyloidea</taxon>
        <taxon>Heligmosomidae</taxon>
        <taxon>Nippostrongylus</taxon>
    </lineage>
</organism>
<dbReference type="EMBL" id="UYSL01021612">
    <property type="protein sequence ID" value="VDL78728.1"/>
    <property type="molecule type" value="Genomic_DNA"/>
</dbReference>
<reference evidence="8" key="1">
    <citation type="submission" date="2016-04" db="UniProtKB">
        <authorList>
            <consortium name="WormBaseParasite"/>
        </authorList>
    </citation>
    <scope>IDENTIFICATION</scope>
</reference>
<name>A0A158R266_NIPBR</name>
<feature type="coiled-coil region" evidence="4">
    <location>
        <begin position="67"/>
        <end position="98"/>
    </location>
</feature>
<dbReference type="GO" id="GO:0003676">
    <property type="term" value="F:nucleic acid binding"/>
    <property type="evidence" value="ECO:0007669"/>
    <property type="project" value="InterPro"/>
</dbReference>
<dbReference type="Pfam" id="PF05380">
    <property type="entry name" value="Peptidase_A17"/>
    <property type="match status" value="1"/>
</dbReference>
<evidence type="ECO:0000313" key="7">
    <source>
        <dbReference type="Proteomes" id="UP000271162"/>
    </source>
</evidence>
<dbReference type="InterPro" id="IPR001969">
    <property type="entry name" value="Aspartic_peptidase_AS"/>
</dbReference>
<dbReference type="AlphaFoldDB" id="A0A158R266"/>
<proteinExistence type="predicted"/>
<evidence type="ECO:0000256" key="5">
    <source>
        <dbReference type="SAM" id="MobiDB-lite"/>
    </source>
</evidence>
<protein>
    <submittedName>
        <fullName evidence="8">DUF1758 domain-containing protein</fullName>
    </submittedName>
</protein>
<sequence>MSAKLATNKRLLTQSCNRLGDVLKRLKGEKLEFDDAFGEASTPGRERDARRRLQEAVGAIEAGTARIKEELKEYAVAVDETEELSEKEEKDFEQYATKAETLLDEAYDYSIKLESRLRTKYGDREELVNSLIDKLDTISARSNSLKDQRTLLETIQAIVVQLQNKGQHVDNQWVTKQILSKFPEKLQRRVLEKRQTTGTSEQAKVMDLLKSLEEFITREEKITSYLKRTTTSTSEATNPGNSNGVRVKQSGFSCMYCGDDHKAMRCSKYKTPQERARYLREHKLCFICASPRHPTSECKRRVCFICQGPHHSSSCFASEKSTRGEQNMDKVSTPSPSTKESTTRYSPKSKQYEKERQRIKQVSTSTVQQQIDEDEEANIVELHSAIDDKRKAETYLPTGEITIIDPRTQNLRRIPVLLDTGAQLSFIDSALAEELQLPILETKPVNLLTFGSEQAKESLSREVVLEMWDKEGCNHTLHLLTHDVLIKPLKTPPLLEEDIEYIRLHDPTSQVSTQSSLSKPLILLGCDQIPRKWLDKGAKASIVTFADASNQALATCTYLCTEGASTLIMAKGKLPSLQSKPTIPKMELNALLLASRLTNAVVTQMTTVVKIEQAVILSDSEIALNWIRTGGKQGIGPFVRNRVQEIRNLVANLEDKGLAVKLGHISSETNPADCATRGLDKIELKEHFWWKGPPFLVDKRSKWEEAFKLIPLEQSRYEGSANVAIESVTEDKETTPSDLFQNIRFEKFFGIKRVVGYVLRFVRVTASKVRRRTVHQITLSPLLQVKEETFSYALSTEEMSRTNMMMSLAEIDGDTSYLTRMIAGFGPSPQQLQDELQEVFNAFETQWRAAKVQKTQWRHIRDEDGFKLAGAAEQFLRASNCLRTAEVTKERITRIGSRFVLTSVLLRKAKFEREGTPIREDELHQKCREVISKVNELRKELDEDIADIVKYSSHAEKQLRNYHLYPDTAELTTIFRREADKVAEKKKESMMSRFAELQAKIEQQAAEITSLKEKMEVRGQENQVSPPLDVEEEPDAAAKELDDDAYWENMMLEVREASPPPPKARRRELERQDSLREWQIDVESMEKDYQNFPYRRREFNSPGILPRIRCAFCDVEGQHYSDSCPVYTESRLRYKIVKQKGLCYTCLEDCPSEGQCPQYGKPCCTVRSARPQEGSGKATRDGTDSLAVGKEQENGGSVDAVDSDSALQG</sequence>
<evidence type="ECO:0000313" key="6">
    <source>
        <dbReference type="EMBL" id="VDL78728.1"/>
    </source>
</evidence>
<dbReference type="Gene3D" id="3.30.420.10">
    <property type="entry name" value="Ribonuclease H-like superfamily/Ribonuclease H"/>
    <property type="match status" value="1"/>
</dbReference>
<evidence type="ECO:0000256" key="3">
    <source>
        <dbReference type="ARBA" id="ARBA00022918"/>
    </source>
</evidence>
<evidence type="ECO:0000313" key="8">
    <source>
        <dbReference type="WBParaSite" id="NBR_0001513301-mRNA-1"/>
    </source>
</evidence>
<dbReference type="GO" id="GO:0003964">
    <property type="term" value="F:RNA-directed DNA polymerase activity"/>
    <property type="evidence" value="ECO:0007669"/>
    <property type="project" value="UniProtKB-KW"/>
</dbReference>
<dbReference type="InterPro" id="IPR008042">
    <property type="entry name" value="Retrotrans_Pao"/>
</dbReference>
<dbReference type="PROSITE" id="PS00141">
    <property type="entry name" value="ASP_PROTEASE"/>
    <property type="match status" value="1"/>
</dbReference>
<dbReference type="CDD" id="cd00303">
    <property type="entry name" value="retropepsin_like"/>
    <property type="match status" value="1"/>
</dbReference>
<keyword evidence="4" id="KW-0175">Coiled coil</keyword>
<feature type="coiled-coil region" evidence="4">
    <location>
        <begin position="987"/>
        <end position="1014"/>
    </location>
</feature>
<feature type="region of interest" description="Disordered" evidence="5">
    <location>
        <begin position="313"/>
        <end position="370"/>
    </location>
</feature>
<keyword evidence="7" id="KW-1185">Reference proteome</keyword>
<evidence type="ECO:0000256" key="1">
    <source>
        <dbReference type="ARBA" id="ARBA00022679"/>
    </source>
</evidence>
<dbReference type="GO" id="GO:0004190">
    <property type="term" value="F:aspartic-type endopeptidase activity"/>
    <property type="evidence" value="ECO:0007669"/>
    <property type="project" value="InterPro"/>
</dbReference>
<keyword evidence="2" id="KW-0548">Nucleotidyltransferase</keyword>
<dbReference type="InterPro" id="IPR021109">
    <property type="entry name" value="Peptidase_aspartic_dom_sf"/>
</dbReference>
<keyword evidence="1" id="KW-0808">Transferase</keyword>
<feature type="compositionally biased region" description="Polar residues" evidence="5">
    <location>
        <begin position="360"/>
        <end position="370"/>
    </location>
</feature>
<accession>A0A158R266</accession>
<evidence type="ECO:0000256" key="4">
    <source>
        <dbReference type="SAM" id="Coils"/>
    </source>
</evidence>
<dbReference type="Gene3D" id="2.40.70.10">
    <property type="entry name" value="Acid Proteases"/>
    <property type="match status" value="1"/>
</dbReference>
<gene>
    <name evidence="6" type="ORF">NBR_LOCUS15134</name>
</gene>
<dbReference type="InterPro" id="IPR036397">
    <property type="entry name" value="RNaseH_sf"/>
</dbReference>
<feature type="region of interest" description="Disordered" evidence="5">
    <location>
        <begin position="1169"/>
        <end position="1209"/>
    </location>
</feature>